<feature type="compositionally biased region" description="Polar residues" evidence="6">
    <location>
        <begin position="174"/>
        <end position="184"/>
    </location>
</feature>
<keyword evidence="3" id="KW-0238">DNA-binding</keyword>
<reference evidence="8" key="1">
    <citation type="submission" date="2019-04" db="EMBL/GenBank/DDBJ databases">
        <title>Friends and foes A comparative genomics studyof 23 Aspergillus species from section Flavi.</title>
        <authorList>
            <consortium name="DOE Joint Genome Institute"/>
            <person name="Kjaerbolling I."/>
            <person name="Vesth T."/>
            <person name="Frisvad J.C."/>
            <person name="Nybo J.L."/>
            <person name="Theobald S."/>
            <person name="Kildgaard S."/>
            <person name="Isbrandt T."/>
            <person name="Kuo A."/>
            <person name="Sato A."/>
            <person name="Lyhne E.K."/>
            <person name="Kogle M.E."/>
            <person name="Wiebenga A."/>
            <person name="Kun R.S."/>
            <person name="Lubbers R.J."/>
            <person name="Makela M.R."/>
            <person name="Barry K."/>
            <person name="Chovatia M."/>
            <person name="Clum A."/>
            <person name="Daum C."/>
            <person name="Haridas S."/>
            <person name="He G."/>
            <person name="LaButti K."/>
            <person name="Lipzen A."/>
            <person name="Mondo S."/>
            <person name="Riley R."/>
            <person name="Salamov A."/>
            <person name="Simmons B.A."/>
            <person name="Magnuson J.K."/>
            <person name="Henrissat B."/>
            <person name="Mortensen U.H."/>
            <person name="Larsen T.O."/>
            <person name="Devries R.P."/>
            <person name="Grigoriev I.V."/>
            <person name="Machida M."/>
            <person name="Baker S.E."/>
            <person name="Andersen M.R."/>
        </authorList>
    </citation>
    <scope>NUCLEOTIDE SEQUENCE [LARGE SCALE GENOMIC DNA]</scope>
    <source>
        <strain evidence="8">IBT 14317</strain>
    </source>
</reference>
<dbReference type="GO" id="GO:0006351">
    <property type="term" value="P:DNA-templated transcription"/>
    <property type="evidence" value="ECO:0007669"/>
    <property type="project" value="InterPro"/>
</dbReference>
<keyword evidence="1" id="KW-0479">Metal-binding</keyword>
<evidence type="ECO:0000256" key="2">
    <source>
        <dbReference type="ARBA" id="ARBA00023015"/>
    </source>
</evidence>
<gene>
    <name evidence="8" type="ORF">BDV23DRAFT_158353</name>
</gene>
<dbReference type="GO" id="GO:0003677">
    <property type="term" value="F:DNA binding"/>
    <property type="evidence" value="ECO:0007669"/>
    <property type="project" value="UniProtKB-KW"/>
</dbReference>
<feature type="region of interest" description="Disordered" evidence="6">
    <location>
        <begin position="1"/>
        <end position="43"/>
    </location>
</feature>
<sequence length="871" mass="97535">MDAPPNHPQLADGSSMPTPSSSDTQDNFMATSNPPAGMGTASRTVHMSNIPSRNSLLGKKQFTNAKVAIPRQRSGVAPGYSRRVPLACESCRGRKTKCSGDTPVCRQCRELRVTCKYPASWRERTQGQLDSLAAKAQAYERLLRDIGNVVDGRTAEQIRITLEKYSSPGGERASTGSQSSSATPQDKDNCIDEVSSSSSIGSLDAIDRVDEDLNRTARSRATGYMGKNSEVTWMQRLRKETEQRVRKLPGTYNAEPEGQLAIHSMNYHLDDLDISVPGPVQVYWMPPRPVADKLFEDYLETVHPFFPIISRTLFRAQYRTFFESAARPGDKWLAILNLIFAISAKHAQLTQAPWHGDDNDHLVYLTRARILSMNGDALFSHPDLQQVQVEGLVAFYLLASDQINRAWKITALAVRSAISLGLNMKNTSEGTPGISKEARYRVWWCVYTFEHMLGIMTGRVSCITDGICTTPLPLPFEEDQLREPAATKLLNDPAVRQELVESPLASSLVRHMPSNPHKGREAKHTDKLRDTSWLKSQPISMALIFLYYVDLAVVGQEIVNRVYSLDCVLVPWRHIENRIGELRSRIDVWYSNLPEALDFSRREDQGLGMLRGKLFLAFHYYSARITLGRPCLCRRDAHHTSPQQKPSFSHEMAEMTLNSARQMLGLIPDEPDPVQLYQVCPWWCILHYLMQTATVLLLELSFGCIHMPAEEKGMFEASKKAVRWLFSMSECSLPARRAWELCDGNLRRIAVGMDYDLSDLPTPGFDSNSHVSMAPNAVSGVEMGVPVNQTTSIPVFYDAGGRPNQQPAQHGFQYDQAHQAYPGIPSIDPTLSTLALSSTGTDAFFPYDPISGEFIRSFFPIPHEEESWDQA</sequence>
<dbReference type="InterPro" id="IPR053230">
    <property type="entry name" value="Trans_reg_galc"/>
</dbReference>
<dbReference type="CDD" id="cd12148">
    <property type="entry name" value="fungal_TF_MHR"/>
    <property type="match status" value="1"/>
</dbReference>
<organism evidence="8">
    <name type="scientific">Petromyces alliaceus</name>
    <name type="common">Aspergillus alliaceus</name>
    <dbReference type="NCBI Taxonomy" id="209559"/>
    <lineage>
        <taxon>Eukaryota</taxon>
        <taxon>Fungi</taxon>
        <taxon>Dikarya</taxon>
        <taxon>Ascomycota</taxon>
        <taxon>Pezizomycotina</taxon>
        <taxon>Eurotiomycetes</taxon>
        <taxon>Eurotiomycetidae</taxon>
        <taxon>Eurotiales</taxon>
        <taxon>Aspergillaceae</taxon>
        <taxon>Aspergillus</taxon>
        <taxon>Aspergillus subgen. Circumdati</taxon>
    </lineage>
</organism>
<dbReference type="GO" id="GO:0009893">
    <property type="term" value="P:positive regulation of metabolic process"/>
    <property type="evidence" value="ECO:0007669"/>
    <property type="project" value="UniProtKB-ARBA"/>
</dbReference>
<keyword evidence="5" id="KW-0539">Nucleus</keyword>
<feature type="compositionally biased region" description="Polar residues" evidence="6">
    <location>
        <begin position="15"/>
        <end position="34"/>
    </location>
</feature>
<dbReference type="CDD" id="cd00067">
    <property type="entry name" value="GAL4"/>
    <property type="match status" value="1"/>
</dbReference>
<dbReference type="PROSITE" id="PS50048">
    <property type="entry name" value="ZN2_CY6_FUNGAL_2"/>
    <property type="match status" value="1"/>
</dbReference>
<dbReference type="PANTHER" id="PTHR47654:SF3">
    <property type="entry name" value="ZN(II)2CYS6 TRANSCRIPTION FACTOR (EUROFUNG)"/>
    <property type="match status" value="1"/>
</dbReference>
<feature type="region of interest" description="Disordered" evidence="6">
    <location>
        <begin position="162"/>
        <end position="196"/>
    </location>
</feature>
<evidence type="ECO:0000256" key="3">
    <source>
        <dbReference type="ARBA" id="ARBA00023125"/>
    </source>
</evidence>
<keyword evidence="4" id="KW-0804">Transcription</keyword>
<dbReference type="GO" id="GO:0000981">
    <property type="term" value="F:DNA-binding transcription factor activity, RNA polymerase II-specific"/>
    <property type="evidence" value="ECO:0007669"/>
    <property type="project" value="InterPro"/>
</dbReference>
<dbReference type="SMART" id="SM00066">
    <property type="entry name" value="GAL4"/>
    <property type="match status" value="1"/>
</dbReference>
<evidence type="ECO:0000259" key="7">
    <source>
        <dbReference type="PROSITE" id="PS50048"/>
    </source>
</evidence>
<proteinExistence type="predicted"/>
<dbReference type="EMBL" id="ML735274">
    <property type="protein sequence ID" value="KAE8388749.1"/>
    <property type="molecule type" value="Genomic_DNA"/>
</dbReference>
<dbReference type="PANTHER" id="PTHR47654">
    <property type="entry name" value="ZN(II)2CYS6 TRANSCRIPTION FACTOR (EUROFUNG)-RELATED"/>
    <property type="match status" value="1"/>
</dbReference>
<dbReference type="InterPro" id="IPR001138">
    <property type="entry name" value="Zn2Cys6_DnaBD"/>
</dbReference>
<dbReference type="SMART" id="SM00906">
    <property type="entry name" value="Fungal_trans"/>
    <property type="match status" value="1"/>
</dbReference>
<dbReference type="AlphaFoldDB" id="A0A5N7C411"/>
<dbReference type="Proteomes" id="UP000326877">
    <property type="component" value="Unassembled WGS sequence"/>
</dbReference>
<dbReference type="InterPro" id="IPR036864">
    <property type="entry name" value="Zn2-C6_fun-type_DNA-bd_sf"/>
</dbReference>
<dbReference type="Pfam" id="PF04082">
    <property type="entry name" value="Fungal_trans"/>
    <property type="match status" value="1"/>
</dbReference>
<dbReference type="Pfam" id="PF00172">
    <property type="entry name" value="Zn_clus"/>
    <property type="match status" value="1"/>
</dbReference>
<name>A0A5N7C411_PETAA</name>
<keyword evidence="2" id="KW-0805">Transcription regulation</keyword>
<dbReference type="Gene3D" id="4.10.240.10">
    <property type="entry name" value="Zn(2)-C6 fungal-type DNA-binding domain"/>
    <property type="match status" value="1"/>
</dbReference>
<evidence type="ECO:0000256" key="5">
    <source>
        <dbReference type="ARBA" id="ARBA00023242"/>
    </source>
</evidence>
<evidence type="ECO:0000256" key="4">
    <source>
        <dbReference type="ARBA" id="ARBA00023163"/>
    </source>
</evidence>
<protein>
    <submittedName>
        <fullName evidence="8">Fungal-specific transcription factor domain-containing protein</fullName>
    </submittedName>
</protein>
<dbReference type="InterPro" id="IPR007219">
    <property type="entry name" value="XnlR_reg_dom"/>
</dbReference>
<evidence type="ECO:0000256" key="1">
    <source>
        <dbReference type="ARBA" id="ARBA00022723"/>
    </source>
</evidence>
<evidence type="ECO:0000313" key="8">
    <source>
        <dbReference type="EMBL" id="KAE8388749.1"/>
    </source>
</evidence>
<dbReference type="SUPFAM" id="SSF57701">
    <property type="entry name" value="Zn2/Cys6 DNA-binding domain"/>
    <property type="match status" value="1"/>
</dbReference>
<feature type="domain" description="Zn(2)-C6 fungal-type" evidence="7">
    <location>
        <begin position="87"/>
        <end position="117"/>
    </location>
</feature>
<evidence type="ECO:0000256" key="6">
    <source>
        <dbReference type="SAM" id="MobiDB-lite"/>
    </source>
</evidence>
<dbReference type="PROSITE" id="PS00463">
    <property type="entry name" value="ZN2_CY6_FUNGAL_1"/>
    <property type="match status" value="1"/>
</dbReference>
<accession>A0A5N7C411</accession>
<dbReference type="GO" id="GO:0008270">
    <property type="term" value="F:zinc ion binding"/>
    <property type="evidence" value="ECO:0007669"/>
    <property type="project" value="InterPro"/>
</dbReference>
<dbReference type="OrthoDB" id="5296287at2759"/>